<dbReference type="STRING" id="1079859.SAMN04515674_110174"/>
<dbReference type="InterPro" id="IPR028082">
    <property type="entry name" value="Peripla_BP_I"/>
</dbReference>
<dbReference type="AlphaFoldDB" id="A0A1I5W0P6"/>
<keyword evidence="1" id="KW-0805">Transcription regulation</keyword>
<dbReference type="InterPro" id="IPR036390">
    <property type="entry name" value="WH_DNA-bd_sf"/>
</dbReference>
<evidence type="ECO:0000259" key="4">
    <source>
        <dbReference type="PROSITE" id="PS50949"/>
    </source>
</evidence>
<dbReference type="PANTHER" id="PTHR38445:SF10">
    <property type="entry name" value="GNTR-FAMILY TRANSCRIPTIONAL REGULATOR"/>
    <property type="match status" value="1"/>
</dbReference>
<dbReference type="PROSITE" id="PS50949">
    <property type="entry name" value="HTH_GNTR"/>
    <property type="match status" value="1"/>
</dbReference>
<dbReference type="GO" id="GO:0003677">
    <property type="term" value="F:DNA binding"/>
    <property type="evidence" value="ECO:0007669"/>
    <property type="project" value="UniProtKB-KW"/>
</dbReference>
<keyword evidence="2" id="KW-0238">DNA-binding</keyword>
<dbReference type="SUPFAM" id="SSF53822">
    <property type="entry name" value="Periplasmic binding protein-like I"/>
    <property type="match status" value="1"/>
</dbReference>
<evidence type="ECO:0000256" key="1">
    <source>
        <dbReference type="ARBA" id="ARBA00023015"/>
    </source>
</evidence>
<name>A0A1I5W0P6_9BACT</name>
<dbReference type="GO" id="GO:0003700">
    <property type="term" value="F:DNA-binding transcription factor activity"/>
    <property type="evidence" value="ECO:0007669"/>
    <property type="project" value="InterPro"/>
</dbReference>
<keyword evidence="6" id="KW-1185">Reference proteome</keyword>
<protein>
    <submittedName>
        <fullName evidence="5">Regulatory protein, gntR family</fullName>
    </submittedName>
</protein>
<accession>A0A1I5W0P6</accession>
<dbReference type="CDD" id="cd07377">
    <property type="entry name" value="WHTH_GntR"/>
    <property type="match status" value="1"/>
</dbReference>
<keyword evidence="3" id="KW-0804">Transcription</keyword>
<dbReference type="InterPro" id="IPR036388">
    <property type="entry name" value="WH-like_DNA-bd_sf"/>
</dbReference>
<feature type="domain" description="HTH gntR-type" evidence="4">
    <location>
        <begin position="13"/>
        <end position="81"/>
    </location>
</feature>
<evidence type="ECO:0000256" key="3">
    <source>
        <dbReference type="ARBA" id="ARBA00023163"/>
    </source>
</evidence>
<dbReference type="InterPro" id="IPR000524">
    <property type="entry name" value="Tscrpt_reg_HTH_GntR"/>
</dbReference>
<evidence type="ECO:0000256" key="2">
    <source>
        <dbReference type="ARBA" id="ARBA00023125"/>
    </source>
</evidence>
<dbReference type="EMBL" id="FOXH01000010">
    <property type="protein sequence ID" value="SFQ13324.1"/>
    <property type="molecule type" value="Genomic_DNA"/>
</dbReference>
<evidence type="ECO:0000313" key="5">
    <source>
        <dbReference type="EMBL" id="SFQ13324.1"/>
    </source>
</evidence>
<evidence type="ECO:0000313" key="6">
    <source>
        <dbReference type="Proteomes" id="UP000199306"/>
    </source>
</evidence>
<sequence length="339" mass="38940">MKNSFQIEPNSPKPKYQQLIDEIIEMIKTGKLKRGDQLPTINEIQSSLGIARMTIIRAYEELRSKGIIAAHHGKGYYVATTDVKRSMHIFVLFDAMNAYKEILFNSLREALGEDVTTNLFFHYHDLKVFENIILNNIGNYNYYIVMPHFNEDVSEIVKQIPPDKLLILDIDVPQLGKEYSVLYQDFETNMYQGLQQGLQLINKYNTIKLVVSKNKFQYTPKGIIRGFERFCKEFKIKGEIINDDIKDKYLVEGDAYIIFLESDLIRFVNWSNKMGLKLGKDIGLLSYDDTPVKEILADEGITVITNDFTKMGKMAAKIIHNRKKGKVASSSSLIIRGSL</sequence>
<dbReference type="Pfam" id="PF00392">
    <property type="entry name" value="GntR"/>
    <property type="match status" value="1"/>
</dbReference>
<dbReference type="Proteomes" id="UP000199306">
    <property type="component" value="Unassembled WGS sequence"/>
</dbReference>
<proteinExistence type="predicted"/>
<dbReference type="RefSeq" id="WP_092018367.1">
    <property type="nucleotide sequence ID" value="NZ_FOXH01000010.1"/>
</dbReference>
<organism evidence="5 6">
    <name type="scientific">Pseudarcicella hirudinis</name>
    <dbReference type="NCBI Taxonomy" id="1079859"/>
    <lineage>
        <taxon>Bacteria</taxon>
        <taxon>Pseudomonadati</taxon>
        <taxon>Bacteroidota</taxon>
        <taxon>Cytophagia</taxon>
        <taxon>Cytophagales</taxon>
        <taxon>Flectobacillaceae</taxon>
        <taxon>Pseudarcicella</taxon>
    </lineage>
</organism>
<dbReference type="OrthoDB" id="742238at2"/>
<gene>
    <name evidence="5" type="ORF">SAMN04515674_110174</name>
</gene>
<dbReference type="SMART" id="SM00345">
    <property type="entry name" value="HTH_GNTR"/>
    <property type="match status" value="1"/>
</dbReference>
<dbReference type="PANTHER" id="PTHR38445">
    <property type="entry name" value="HTH-TYPE TRANSCRIPTIONAL REPRESSOR YTRA"/>
    <property type="match status" value="1"/>
</dbReference>
<dbReference type="Gene3D" id="1.10.10.10">
    <property type="entry name" value="Winged helix-like DNA-binding domain superfamily/Winged helix DNA-binding domain"/>
    <property type="match status" value="1"/>
</dbReference>
<reference evidence="5 6" key="1">
    <citation type="submission" date="2016-10" db="EMBL/GenBank/DDBJ databases">
        <authorList>
            <person name="de Groot N.N."/>
        </authorList>
    </citation>
    <scope>NUCLEOTIDE SEQUENCE [LARGE SCALE GENOMIC DNA]</scope>
    <source>
        <strain evidence="6">E92,LMG 26720,CCM 7988</strain>
    </source>
</reference>
<dbReference type="SUPFAM" id="SSF46785">
    <property type="entry name" value="Winged helix' DNA-binding domain"/>
    <property type="match status" value="1"/>
</dbReference>
<dbReference type="Gene3D" id="3.40.50.2300">
    <property type="match status" value="2"/>
</dbReference>